<evidence type="ECO:0000256" key="1">
    <source>
        <dbReference type="SAM" id="MobiDB-lite"/>
    </source>
</evidence>
<feature type="compositionally biased region" description="Low complexity" evidence="1">
    <location>
        <begin position="15"/>
        <end position="33"/>
    </location>
</feature>
<feature type="compositionally biased region" description="Polar residues" evidence="1">
    <location>
        <begin position="635"/>
        <end position="656"/>
    </location>
</feature>
<feature type="region of interest" description="Disordered" evidence="1">
    <location>
        <begin position="180"/>
        <end position="206"/>
    </location>
</feature>
<dbReference type="PANTHER" id="PTHR15721:SF2">
    <property type="entry name" value="PROTEIN TALPID3"/>
    <property type="match status" value="1"/>
</dbReference>
<feature type="compositionally biased region" description="Polar residues" evidence="1">
    <location>
        <begin position="68"/>
        <end position="77"/>
    </location>
</feature>
<reference evidence="2" key="1">
    <citation type="journal article" date="2023" name="Mol. Biol. Evol.">
        <title>Third-Generation Sequencing Reveals the Adaptive Role of the Epigenome in Three Deep-Sea Polychaetes.</title>
        <authorList>
            <person name="Perez M."/>
            <person name="Aroh O."/>
            <person name="Sun Y."/>
            <person name="Lan Y."/>
            <person name="Juniper S.K."/>
            <person name="Young C.R."/>
            <person name="Angers B."/>
            <person name="Qian P.Y."/>
        </authorList>
    </citation>
    <scope>NUCLEOTIDE SEQUENCE</scope>
    <source>
        <strain evidence="2">P08H-3</strain>
    </source>
</reference>
<evidence type="ECO:0000313" key="2">
    <source>
        <dbReference type="EMBL" id="KAK2149196.1"/>
    </source>
</evidence>
<dbReference type="Proteomes" id="UP001208570">
    <property type="component" value="Unassembled WGS sequence"/>
</dbReference>
<feature type="compositionally biased region" description="Polar residues" evidence="1">
    <location>
        <begin position="291"/>
        <end position="301"/>
    </location>
</feature>
<proteinExistence type="predicted"/>
<feature type="region of interest" description="Disordered" evidence="1">
    <location>
        <begin position="562"/>
        <end position="671"/>
    </location>
</feature>
<dbReference type="AlphaFoldDB" id="A0AAD9JAW7"/>
<dbReference type="EMBL" id="JAODUP010000463">
    <property type="protein sequence ID" value="KAK2149196.1"/>
    <property type="molecule type" value="Genomic_DNA"/>
</dbReference>
<sequence length="671" mass="73813">MSVIEMSRPSMEQVSSLNSTRSRNSNDSKSSANELLSITDAAVSALSKTSNPRVKTYVRNNEPYSMFQNGISLLSPTDSPPQPIEGRSNQCQTSSSDQNVTGQLSDGSRSTTASEILIKSTMNDKDILSCHNSSNLSDVSKCTTTSEASSAFITGQAQRVKIPSKKLKEIKSPFENREVEKTKCCQSRQNNRTDGLQSNPNSDLDKLKNVSYRNLNASDDPNSNKETLISTDSGYLTQNIKVIREKWPIQENVDEEETPRDIPSMTEEIGAELHSNSPIDVTAKDKERQSSDTSTGSDNPSIFTVQERLVTIRATDVDNSNGSTTQSSVASLEGRQSIDKKDSASSLEQRFSKFHTSYLKQGTLSAGHRGDHILNSGQVHIAKTSLTEKEKQLKEAFCKRNPNTHAVKKHVIPTVIQRELNPVIDPKDPGLPSVTNAATTAAVAAASAVAATQPFLKAQQDLEMRIALLMEKISPIHQHSQSTTGVGNNKVEELERQLNDLTQHRIQYLEDMQKQQLQWQAQFLGISRTAESRQVAPSGEHHRYDGMRARAGSKEIRRNVMSDDELGLSPYRPNTKMGIMQEKGKSVLDTPAPRSKPPTPTVLDDTQRSDVRGHFKEHVTPDRKNKVSGGLLAQILSQDGDTPQKSPFPETPQSGRLASKSHDQSTAGRTP</sequence>
<feature type="compositionally biased region" description="Polar residues" evidence="1">
    <location>
        <begin position="87"/>
        <end position="111"/>
    </location>
</feature>
<dbReference type="InterPro" id="IPR029246">
    <property type="entry name" value="TALPID3"/>
</dbReference>
<comment type="caution">
    <text evidence="2">The sequence shown here is derived from an EMBL/GenBank/DDBJ whole genome shotgun (WGS) entry which is preliminary data.</text>
</comment>
<feature type="compositionally biased region" description="Polar residues" evidence="1">
    <location>
        <begin position="317"/>
        <end position="330"/>
    </location>
</feature>
<feature type="region of interest" description="Disordered" evidence="1">
    <location>
        <begin position="316"/>
        <end position="345"/>
    </location>
</feature>
<feature type="region of interest" description="Disordered" evidence="1">
    <location>
        <begin position="271"/>
        <end position="301"/>
    </location>
</feature>
<feature type="region of interest" description="Disordered" evidence="1">
    <location>
        <begin position="1"/>
        <end position="33"/>
    </location>
</feature>
<evidence type="ECO:0000313" key="3">
    <source>
        <dbReference type="Proteomes" id="UP001208570"/>
    </source>
</evidence>
<feature type="compositionally biased region" description="Basic and acidic residues" evidence="1">
    <location>
        <begin position="605"/>
        <end position="625"/>
    </location>
</feature>
<organism evidence="2 3">
    <name type="scientific">Paralvinella palmiformis</name>
    <dbReference type="NCBI Taxonomy" id="53620"/>
    <lineage>
        <taxon>Eukaryota</taxon>
        <taxon>Metazoa</taxon>
        <taxon>Spiralia</taxon>
        <taxon>Lophotrochozoa</taxon>
        <taxon>Annelida</taxon>
        <taxon>Polychaeta</taxon>
        <taxon>Sedentaria</taxon>
        <taxon>Canalipalpata</taxon>
        <taxon>Terebellida</taxon>
        <taxon>Terebelliformia</taxon>
        <taxon>Alvinellidae</taxon>
        <taxon>Paralvinella</taxon>
    </lineage>
</organism>
<dbReference type="GO" id="GO:0036064">
    <property type="term" value="C:ciliary basal body"/>
    <property type="evidence" value="ECO:0007669"/>
    <property type="project" value="TreeGrafter"/>
</dbReference>
<name>A0AAD9JAW7_9ANNE</name>
<feature type="compositionally biased region" description="Polar residues" evidence="1">
    <location>
        <begin position="184"/>
        <end position="202"/>
    </location>
</feature>
<feature type="region of interest" description="Disordered" evidence="1">
    <location>
        <begin position="68"/>
        <end position="111"/>
    </location>
</feature>
<dbReference type="PANTHER" id="PTHR15721">
    <property type="entry name" value="KIAA0586 PROTEIN"/>
    <property type="match status" value="1"/>
</dbReference>
<dbReference type="GO" id="GO:0005814">
    <property type="term" value="C:centriole"/>
    <property type="evidence" value="ECO:0007669"/>
    <property type="project" value="TreeGrafter"/>
</dbReference>
<dbReference type="GO" id="GO:0007224">
    <property type="term" value="P:smoothened signaling pathway"/>
    <property type="evidence" value="ECO:0007669"/>
    <property type="project" value="InterPro"/>
</dbReference>
<gene>
    <name evidence="2" type="ORF">LSH36_463g05006</name>
</gene>
<keyword evidence="3" id="KW-1185">Reference proteome</keyword>
<protein>
    <submittedName>
        <fullName evidence="2">Uncharacterized protein</fullName>
    </submittedName>
</protein>
<accession>A0AAD9JAW7</accession>
<dbReference type="Pfam" id="PF15324">
    <property type="entry name" value="TALPID3"/>
    <property type="match status" value="1"/>
</dbReference>